<reference evidence="3 4" key="1">
    <citation type="submission" date="2024-03" db="EMBL/GenBank/DDBJ databases">
        <title>Human intestinal bacterial collection.</title>
        <authorList>
            <person name="Pauvert C."/>
            <person name="Hitch T.C.A."/>
            <person name="Clavel T."/>
        </authorList>
    </citation>
    <scope>NUCLEOTIDE SEQUENCE [LARGE SCALE GENOMIC DNA]</scope>
    <source>
        <strain evidence="3 4">CLA-AA-H78B</strain>
    </source>
</reference>
<keyword evidence="4" id="KW-1185">Reference proteome</keyword>
<evidence type="ECO:0000259" key="2">
    <source>
        <dbReference type="Pfam" id="PF00882"/>
    </source>
</evidence>
<evidence type="ECO:0000313" key="3">
    <source>
        <dbReference type="EMBL" id="MEQ2579902.1"/>
    </source>
</evidence>
<dbReference type="EMBL" id="JBBMFC010000032">
    <property type="protein sequence ID" value="MEQ2579902.1"/>
    <property type="molecule type" value="Genomic_DNA"/>
</dbReference>
<comment type="caution">
    <text evidence="3">The sequence shown here is derived from an EMBL/GenBank/DDBJ whole genome shotgun (WGS) entry which is preliminary data.</text>
</comment>
<protein>
    <submittedName>
        <fullName evidence="3">Zinc dependent phospholipase C family protein</fullName>
    </submittedName>
</protein>
<dbReference type="RefSeq" id="WP_349145045.1">
    <property type="nucleotide sequence ID" value="NZ_JBBMFC010000032.1"/>
</dbReference>
<gene>
    <name evidence="3" type="ORF">WMO62_13900</name>
</gene>
<proteinExistence type="predicted"/>
<dbReference type="Proteomes" id="UP001470288">
    <property type="component" value="Unassembled WGS sequence"/>
</dbReference>
<dbReference type="PROSITE" id="PS00080">
    <property type="entry name" value="MULTICOPPER_OXIDASE2"/>
    <property type="match status" value="1"/>
</dbReference>
<dbReference type="InterPro" id="IPR002355">
    <property type="entry name" value="Cu_oxidase_Cu_BS"/>
</dbReference>
<dbReference type="Pfam" id="PF00882">
    <property type="entry name" value="Zn_dep_PLPC"/>
    <property type="match status" value="1"/>
</dbReference>
<sequence>MRKKSHLALAGFLIQGMDHEVLNRRWRSFYFGNILPDCKPSFVTVRHEYDGTFDMMAEMLRALVSEEGYWSIDTAGYMMDLGQVFHYIADYFTYPHNSHYPGNIKDHCHYENHLKHGLRAYIRSGEAVFGGAGYKRSFSTVDEMLEYIQEAHDEYMKQPGSVENDCKYITTVCSRVLASMPQFAEVPVMAYAG</sequence>
<organism evidence="3 4">
    <name type="scientific">Hominiventricola aquisgranensis</name>
    <dbReference type="NCBI Taxonomy" id="3133164"/>
    <lineage>
        <taxon>Bacteria</taxon>
        <taxon>Bacillati</taxon>
        <taxon>Bacillota</taxon>
        <taxon>Clostridia</taxon>
        <taxon>Lachnospirales</taxon>
        <taxon>Lachnospiraceae</taxon>
        <taxon>Hominiventricola</taxon>
    </lineage>
</organism>
<evidence type="ECO:0000313" key="4">
    <source>
        <dbReference type="Proteomes" id="UP001470288"/>
    </source>
</evidence>
<evidence type="ECO:0000256" key="1">
    <source>
        <dbReference type="ARBA" id="ARBA00022723"/>
    </source>
</evidence>
<feature type="domain" description="Phospholipase C/D" evidence="2">
    <location>
        <begin position="6"/>
        <end position="158"/>
    </location>
</feature>
<accession>A0ABV1I3Z3</accession>
<name>A0ABV1I3Z3_9FIRM</name>
<dbReference type="InterPro" id="IPR029002">
    <property type="entry name" value="PLPC/GPLD1"/>
</dbReference>
<keyword evidence="1" id="KW-0479">Metal-binding</keyword>